<evidence type="ECO:0000256" key="3">
    <source>
        <dbReference type="ARBA" id="ARBA00008725"/>
    </source>
</evidence>
<keyword evidence="10" id="KW-1003">Cell membrane</keyword>
<evidence type="ECO:0000256" key="10">
    <source>
        <dbReference type="RuleBase" id="RU367119"/>
    </source>
</evidence>
<evidence type="ECO:0000256" key="4">
    <source>
        <dbReference type="ARBA" id="ARBA00011529"/>
    </source>
</evidence>
<evidence type="ECO:0000256" key="7">
    <source>
        <dbReference type="ARBA" id="ARBA00022729"/>
    </source>
</evidence>
<name>A0ABS6E5S4_9FIRM</name>
<gene>
    <name evidence="12" type="ORF">KQI42_09235</name>
</gene>
<dbReference type="EMBL" id="JAHLPM010000007">
    <property type="protein sequence ID" value="MBU5438191.1"/>
    <property type="molecule type" value="Genomic_DNA"/>
</dbReference>
<accession>A0ABS6E5S4</accession>
<proteinExistence type="inferred from homology"/>
<evidence type="ECO:0000256" key="5">
    <source>
        <dbReference type="ARBA" id="ARBA00022448"/>
    </source>
</evidence>
<comment type="function">
    <text evidence="1">Part of the ABC transporter complex PstSACB involved in phosphate import.</text>
</comment>
<keyword evidence="5 10" id="KW-0813">Transport</keyword>
<evidence type="ECO:0000256" key="2">
    <source>
        <dbReference type="ARBA" id="ARBA00004193"/>
    </source>
</evidence>
<keyword evidence="6 10" id="KW-0592">Phosphate transport</keyword>
<comment type="subunit">
    <text evidence="4 10">The complex is composed of two ATP-binding proteins (PstB), two transmembrane proteins (PstC and PstA) and a solute-binding protein (PstS).</text>
</comment>
<keyword evidence="10" id="KW-0472">Membrane</keyword>
<dbReference type="PANTHER" id="PTHR30570:SF1">
    <property type="entry name" value="PHOSPHATE-BINDING PROTEIN PSTS"/>
    <property type="match status" value="1"/>
</dbReference>
<dbReference type="CDD" id="cd13653">
    <property type="entry name" value="PBP2_phosphate_like_1"/>
    <property type="match status" value="1"/>
</dbReference>
<dbReference type="PANTHER" id="PTHR30570">
    <property type="entry name" value="PERIPLASMIC PHOSPHATE BINDING COMPONENT OF PHOSPHATE ABC TRANSPORTER"/>
    <property type="match status" value="1"/>
</dbReference>
<dbReference type="InterPro" id="IPR050811">
    <property type="entry name" value="Phosphate_ABC_transporter"/>
</dbReference>
<reference evidence="12 13" key="1">
    <citation type="submission" date="2021-06" db="EMBL/GenBank/DDBJ databases">
        <authorList>
            <person name="Sun Q."/>
            <person name="Li D."/>
        </authorList>
    </citation>
    <scope>NUCLEOTIDE SEQUENCE [LARGE SCALE GENOMIC DNA]</scope>
    <source>
        <strain evidence="12 13">MSJ-40</strain>
    </source>
</reference>
<comment type="subcellular location">
    <subcellularLocation>
        <location evidence="2 10">Cell membrane</location>
        <topology evidence="2 10">Lipid-anchor</topology>
    </subcellularLocation>
</comment>
<sequence>MKGDIKLKKFTKPLVLLSLVLVLILTFTGCSNKTTGANKGGTSQSTDDGDSVENGLSGTINIVGSTSVTPMAESLSEEFSKLNKDVKMNVQGVGSTAGIKASIDGTADIGMSSRNLKDEEKSTGIREYTIAYDGIVVVVHPNNTVSDLDMETIQKIFKGEITNWKDLGGKDEEILIVSREDGSGTRGAFEEILNLQEKDSSGNTLSTIKKDALIADGNGSVKANISRKENSIGYISLSYLDDTVKGLKVEGVEATVESIQKGEYKVSRPFFMLTMGEESEVVKEFLAFILSDEGQKIVGEKQVPVN</sequence>
<keyword evidence="13" id="KW-1185">Reference proteome</keyword>
<dbReference type="NCBIfam" id="TIGR02136">
    <property type="entry name" value="ptsS_2"/>
    <property type="match status" value="1"/>
</dbReference>
<evidence type="ECO:0000259" key="11">
    <source>
        <dbReference type="Pfam" id="PF12849"/>
    </source>
</evidence>
<keyword evidence="9 10" id="KW-0449">Lipoprotein</keyword>
<dbReference type="Proteomes" id="UP000749471">
    <property type="component" value="Unassembled WGS sequence"/>
</dbReference>
<evidence type="ECO:0000256" key="9">
    <source>
        <dbReference type="ARBA" id="ARBA00023288"/>
    </source>
</evidence>
<feature type="domain" description="PBP" evidence="11">
    <location>
        <begin position="55"/>
        <end position="293"/>
    </location>
</feature>
<evidence type="ECO:0000256" key="8">
    <source>
        <dbReference type="ARBA" id="ARBA00023139"/>
    </source>
</evidence>
<evidence type="ECO:0000313" key="12">
    <source>
        <dbReference type="EMBL" id="MBU5438191.1"/>
    </source>
</evidence>
<comment type="caution">
    <text evidence="12">The sequence shown here is derived from an EMBL/GenBank/DDBJ whole genome shotgun (WGS) entry which is preliminary data.</text>
</comment>
<evidence type="ECO:0000313" key="13">
    <source>
        <dbReference type="Proteomes" id="UP000749471"/>
    </source>
</evidence>
<comment type="function">
    <text evidence="10">Involved in the system for phosphate transport across the cytoplasmic membrane.</text>
</comment>
<evidence type="ECO:0000256" key="1">
    <source>
        <dbReference type="ARBA" id="ARBA00002841"/>
    </source>
</evidence>
<comment type="similarity">
    <text evidence="3 10">Belongs to the PstS family.</text>
</comment>
<evidence type="ECO:0000256" key="6">
    <source>
        <dbReference type="ARBA" id="ARBA00022592"/>
    </source>
</evidence>
<keyword evidence="7" id="KW-0732">Signal</keyword>
<dbReference type="InterPro" id="IPR024370">
    <property type="entry name" value="PBP_domain"/>
</dbReference>
<dbReference type="InterPro" id="IPR011862">
    <property type="entry name" value="Phos-bd"/>
</dbReference>
<dbReference type="PROSITE" id="PS51257">
    <property type="entry name" value="PROKAR_LIPOPROTEIN"/>
    <property type="match status" value="1"/>
</dbReference>
<dbReference type="Pfam" id="PF12849">
    <property type="entry name" value="PBP_like_2"/>
    <property type="match status" value="1"/>
</dbReference>
<protein>
    <recommendedName>
        <fullName evidence="10">Phosphate-binding protein</fullName>
    </recommendedName>
</protein>
<organism evidence="12 13">
    <name type="scientific">Tissierella simiarum</name>
    <dbReference type="NCBI Taxonomy" id="2841534"/>
    <lineage>
        <taxon>Bacteria</taxon>
        <taxon>Bacillati</taxon>
        <taxon>Bacillota</taxon>
        <taxon>Tissierellia</taxon>
        <taxon>Tissierellales</taxon>
        <taxon>Tissierellaceae</taxon>
        <taxon>Tissierella</taxon>
    </lineage>
</organism>
<keyword evidence="8 10" id="KW-0564">Palmitate</keyword>